<evidence type="ECO:0000256" key="1">
    <source>
        <dbReference type="SAM" id="Phobius"/>
    </source>
</evidence>
<dbReference type="EMBL" id="JXTB01000393">
    <property type="protein sequence ID" value="PON42374.1"/>
    <property type="molecule type" value="Genomic_DNA"/>
</dbReference>
<evidence type="ECO:0008006" key="4">
    <source>
        <dbReference type="Google" id="ProtNLM"/>
    </source>
</evidence>
<comment type="caution">
    <text evidence="2">The sequence shown here is derived from an EMBL/GenBank/DDBJ whole genome shotgun (WGS) entry which is preliminary data.</text>
</comment>
<keyword evidence="1" id="KW-0812">Transmembrane</keyword>
<protein>
    <recommendedName>
        <fullName evidence="4">Transmembrane protein</fullName>
    </recommendedName>
</protein>
<keyword evidence="1" id="KW-0472">Membrane</keyword>
<accession>A0A2P5B0R7</accession>
<name>A0A2P5B0R7_PARAD</name>
<feature type="transmembrane region" description="Helical" evidence="1">
    <location>
        <begin position="73"/>
        <end position="98"/>
    </location>
</feature>
<evidence type="ECO:0000313" key="3">
    <source>
        <dbReference type="Proteomes" id="UP000237105"/>
    </source>
</evidence>
<evidence type="ECO:0000313" key="2">
    <source>
        <dbReference type="EMBL" id="PON42374.1"/>
    </source>
</evidence>
<dbReference type="AlphaFoldDB" id="A0A2P5B0R7"/>
<keyword evidence="1" id="KW-1133">Transmembrane helix</keyword>
<organism evidence="2 3">
    <name type="scientific">Parasponia andersonii</name>
    <name type="common">Sponia andersonii</name>
    <dbReference type="NCBI Taxonomy" id="3476"/>
    <lineage>
        <taxon>Eukaryota</taxon>
        <taxon>Viridiplantae</taxon>
        <taxon>Streptophyta</taxon>
        <taxon>Embryophyta</taxon>
        <taxon>Tracheophyta</taxon>
        <taxon>Spermatophyta</taxon>
        <taxon>Magnoliopsida</taxon>
        <taxon>eudicotyledons</taxon>
        <taxon>Gunneridae</taxon>
        <taxon>Pentapetalae</taxon>
        <taxon>rosids</taxon>
        <taxon>fabids</taxon>
        <taxon>Rosales</taxon>
        <taxon>Cannabaceae</taxon>
        <taxon>Parasponia</taxon>
    </lineage>
</organism>
<proteinExistence type="predicted"/>
<reference evidence="3" key="1">
    <citation type="submission" date="2016-06" db="EMBL/GenBank/DDBJ databases">
        <title>Parallel loss of symbiosis genes in relatives of nitrogen-fixing non-legume Parasponia.</title>
        <authorList>
            <person name="Van Velzen R."/>
            <person name="Holmer R."/>
            <person name="Bu F."/>
            <person name="Rutten L."/>
            <person name="Van Zeijl A."/>
            <person name="Liu W."/>
            <person name="Santuari L."/>
            <person name="Cao Q."/>
            <person name="Sharma T."/>
            <person name="Shen D."/>
            <person name="Roswanjaya Y."/>
            <person name="Wardhani T."/>
            <person name="Kalhor M.S."/>
            <person name="Jansen J."/>
            <person name="Van den Hoogen J."/>
            <person name="Gungor B."/>
            <person name="Hartog M."/>
            <person name="Hontelez J."/>
            <person name="Verver J."/>
            <person name="Yang W.-C."/>
            <person name="Schijlen E."/>
            <person name="Repin R."/>
            <person name="Schilthuizen M."/>
            <person name="Schranz E."/>
            <person name="Heidstra R."/>
            <person name="Miyata K."/>
            <person name="Fedorova E."/>
            <person name="Kohlen W."/>
            <person name="Bisseling T."/>
            <person name="Smit S."/>
            <person name="Geurts R."/>
        </authorList>
    </citation>
    <scope>NUCLEOTIDE SEQUENCE [LARGE SCALE GENOMIC DNA]</scope>
    <source>
        <strain evidence="3">cv. WU1-14</strain>
    </source>
</reference>
<dbReference type="Proteomes" id="UP000237105">
    <property type="component" value="Unassembled WGS sequence"/>
</dbReference>
<keyword evidence="3" id="KW-1185">Reference proteome</keyword>
<gene>
    <name evidence="2" type="ORF">PanWU01x14_282370</name>
</gene>
<sequence>MEIFGVPFMDNSLELFDCQIKFCSKQFELFIFTLQISIDKYQTLHSICMSATTTQISQGVIFLNHPHATDFQIISLFLFYVLSIFFYLLIVLLCLFFFSSINRLPFSGSS</sequence>